<dbReference type="Proteomes" id="UP000790709">
    <property type="component" value="Unassembled WGS sequence"/>
</dbReference>
<comment type="caution">
    <text evidence="1">The sequence shown here is derived from an EMBL/GenBank/DDBJ whole genome shotgun (WGS) entry which is preliminary data.</text>
</comment>
<reference evidence="1" key="1">
    <citation type="journal article" date="2021" name="New Phytol.">
        <title>Evolutionary innovations through gain and loss of genes in the ectomycorrhizal Boletales.</title>
        <authorList>
            <person name="Wu G."/>
            <person name="Miyauchi S."/>
            <person name="Morin E."/>
            <person name="Kuo A."/>
            <person name="Drula E."/>
            <person name="Varga T."/>
            <person name="Kohler A."/>
            <person name="Feng B."/>
            <person name="Cao Y."/>
            <person name="Lipzen A."/>
            <person name="Daum C."/>
            <person name="Hundley H."/>
            <person name="Pangilinan J."/>
            <person name="Johnson J."/>
            <person name="Barry K."/>
            <person name="LaButti K."/>
            <person name="Ng V."/>
            <person name="Ahrendt S."/>
            <person name="Min B."/>
            <person name="Choi I.G."/>
            <person name="Park H."/>
            <person name="Plett J.M."/>
            <person name="Magnuson J."/>
            <person name="Spatafora J.W."/>
            <person name="Nagy L.G."/>
            <person name="Henrissat B."/>
            <person name="Grigoriev I.V."/>
            <person name="Yang Z.L."/>
            <person name="Xu J."/>
            <person name="Martin F.M."/>
        </authorList>
    </citation>
    <scope>NUCLEOTIDE SEQUENCE</scope>
    <source>
        <strain evidence="1">KUC20120723A-06</strain>
    </source>
</reference>
<evidence type="ECO:0000313" key="1">
    <source>
        <dbReference type="EMBL" id="KAH7921786.1"/>
    </source>
</evidence>
<proteinExistence type="predicted"/>
<keyword evidence="1" id="KW-0456">Lyase</keyword>
<keyword evidence="2" id="KW-1185">Reference proteome</keyword>
<accession>A0ACB8B7M1</accession>
<evidence type="ECO:0000313" key="2">
    <source>
        <dbReference type="Proteomes" id="UP000790709"/>
    </source>
</evidence>
<organism evidence="1 2">
    <name type="scientific">Leucogyrophana mollusca</name>
    <dbReference type="NCBI Taxonomy" id="85980"/>
    <lineage>
        <taxon>Eukaryota</taxon>
        <taxon>Fungi</taxon>
        <taxon>Dikarya</taxon>
        <taxon>Basidiomycota</taxon>
        <taxon>Agaricomycotina</taxon>
        <taxon>Agaricomycetes</taxon>
        <taxon>Agaricomycetidae</taxon>
        <taxon>Boletales</taxon>
        <taxon>Boletales incertae sedis</taxon>
        <taxon>Leucogyrophana</taxon>
    </lineage>
</organism>
<sequence>MRRVKRLAALDEVPAIPGKSPTASAGRHKQTAFTLYQVGLEPSPEVPILHDPAAQPGPTSPAGGLPANPVLPGSQTSDQVISGTQAPAQDPARTHKPKCTPSNTSLAPSATWTTCPYAVRDGRVNPDVRTLAGVPAINGASQAILYNAIAYALSRDRSYSKNVAAFVDAFFLTPSTRMNPNMNFGQVVRGPGFSGREGTFTGILDLRGIVKIVNGIFIMRGTSAPDWTATRDQGMTTWMTQYIGWLQSSALGEKAASRPNNHGSFFASQLAATQMLTGDVNGATATLEYYFSHQFQDQVAASGEQPFEAVRTRPYHYRCFNLEAMITNAKLGDQLGLDFWTTKSKYGATIQDALDYTMELDPKNENVADIFPHVGAIAAAYGDPDGKYDKFLQERDSAYRSQSFWYYDQTVALPRSPAARGNTRRSAGVENDQTSGSDTSSSFVCPGIFGIAPNRPVEIADGIFVTCDQLKDFYLPRLS</sequence>
<dbReference type="EMBL" id="MU266511">
    <property type="protein sequence ID" value="KAH7921786.1"/>
    <property type="molecule type" value="Genomic_DNA"/>
</dbReference>
<gene>
    <name evidence="1" type="ORF">BV22DRAFT_1018620</name>
</gene>
<name>A0ACB8B7M1_9AGAM</name>
<protein>
    <submittedName>
        <fullName evidence="1">Chondroitin AC/alginate lyase</fullName>
    </submittedName>
</protein>